<dbReference type="GO" id="GO:0008270">
    <property type="term" value="F:zinc ion binding"/>
    <property type="evidence" value="ECO:0007669"/>
    <property type="project" value="InterPro"/>
</dbReference>
<keyword evidence="6" id="KW-1185">Reference proteome</keyword>
<dbReference type="Gene3D" id="3.40.80.10">
    <property type="entry name" value="Peptidoglycan recognition protein-like"/>
    <property type="match status" value="1"/>
</dbReference>
<dbReference type="InterPro" id="IPR002502">
    <property type="entry name" value="Amidase_domain"/>
</dbReference>
<dbReference type="AlphaFoldDB" id="A0A937FVT9"/>
<evidence type="ECO:0000259" key="4">
    <source>
        <dbReference type="SMART" id="SM00701"/>
    </source>
</evidence>
<feature type="domain" description="Peptidoglycan recognition protein family" evidence="4">
    <location>
        <begin position="141"/>
        <end position="299"/>
    </location>
</feature>
<keyword evidence="2" id="KW-0732">Signal</keyword>
<name>A0A937FVT9_9BACT</name>
<accession>A0A937FVT9</accession>
<dbReference type="InterPro" id="IPR026444">
    <property type="entry name" value="Secre_tail"/>
</dbReference>
<dbReference type="SUPFAM" id="SSF55846">
    <property type="entry name" value="N-acetylmuramoyl-L-alanine amidase-like"/>
    <property type="match status" value="1"/>
</dbReference>
<dbReference type="CDD" id="cd06583">
    <property type="entry name" value="PGRP"/>
    <property type="match status" value="1"/>
</dbReference>
<dbReference type="EMBL" id="JAEUGD010000004">
    <property type="protein sequence ID" value="MBL6445221.1"/>
    <property type="molecule type" value="Genomic_DNA"/>
</dbReference>
<dbReference type="PANTHER" id="PTHR11022:SF41">
    <property type="entry name" value="PEPTIDOGLYCAN-RECOGNITION PROTEIN LC-RELATED"/>
    <property type="match status" value="1"/>
</dbReference>
<dbReference type="GO" id="GO:0008745">
    <property type="term" value="F:N-acetylmuramoyl-L-alanine amidase activity"/>
    <property type="evidence" value="ECO:0007669"/>
    <property type="project" value="InterPro"/>
</dbReference>
<gene>
    <name evidence="5" type="ORF">JMN32_02805</name>
</gene>
<feature type="domain" description="N-acetylmuramoyl-L-alanine amidase" evidence="3">
    <location>
        <begin position="153"/>
        <end position="305"/>
    </location>
</feature>
<evidence type="ECO:0000313" key="5">
    <source>
        <dbReference type="EMBL" id="MBL6445221.1"/>
    </source>
</evidence>
<evidence type="ECO:0000256" key="2">
    <source>
        <dbReference type="SAM" id="SignalP"/>
    </source>
</evidence>
<organism evidence="5 6">
    <name type="scientific">Fulvivirga marina</name>
    <dbReference type="NCBI Taxonomy" id="2494733"/>
    <lineage>
        <taxon>Bacteria</taxon>
        <taxon>Pseudomonadati</taxon>
        <taxon>Bacteroidota</taxon>
        <taxon>Cytophagia</taxon>
        <taxon>Cytophagales</taxon>
        <taxon>Fulvivirgaceae</taxon>
        <taxon>Fulvivirga</taxon>
    </lineage>
</organism>
<comment type="similarity">
    <text evidence="1">Belongs to the N-acetylmuramoyl-L-alanine amidase 2 family.</text>
</comment>
<dbReference type="Pfam" id="PF18962">
    <property type="entry name" value="Por_Secre_tail"/>
    <property type="match status" value="1"/>
</dbReference>
<dbReference type="RefSeq" id="WP_202854760.1">
    <property type="nucleotide sequence ID" value="NZ_JAEUGD010000004.1"/>
</dbReference>
<dbReference type="InterPro" id="IPR006619">
    <property type="entry name" value="PGRP_domain_met/bac"/>
</dbReference>
<evidence type="ECO:0000256" key="1">
    <source>
        <dbReference type="ARBA" id="ARBA00007553"/>
    </source>
</evidence>
<feature type="signal peptide" evidence="2">
    <location>
        <begin position="1"/>
        <end position="19"/>
    </location>
</feature>
<dbReference type="SMART" id="SM00644">
    <property type="entry name" value="Ami_2"/>
    <property type="match status" value="1"/>
</dbReference>
<dbReference type="InterPro" id="IPR015510">
    <property type="entry name" value="PGRP"/>
</dbReference>
<reference evidence="5" key="1">
    <citation type="submission" date="2021-01" db="EMBL/GenBank/DDBJ databases">
        <title>Fulvivirga kasyanovii gen. nov., sp nov., a novel member of the phylum Bacteroidetes isolated from seawater in a mussel farm.</title>
        <authorList>
            <person name="Zhao L.-H."/>
            <person name="Wang Z.-J."/>
        </authorList>
    </citation>
    <scope>NUCLEOTIDE SEQUENCE</scope>
    <source>
        <strain evidence="5">29W222</strain>
    </source>
</reference>
<dbReference type="SMART" id="SM00701">
    <property type="entry name" value="PGRP"/>
    <property type="match status" value="1"/>
</dbReference>
<dbReference type="InterPro" id="IPR036505">
    <property type="entry name" value="Amidase/PGRP_sf"/>
</dbReference>
<evidence type="ECO:0000259" key="3">
    <source>
        <dbReference type="SMART" id="SM00644"/>
    </source>
</evidence>
<feature type="chain" id="PRO_5037485460" evidence="2">
    <location>
        <begin position="20"/>
        <end position="410"/>
    </location>
</feature>
<sequence length="410" mass="45699">MRQYFWVLILLFASLMAHAQYDQGRKVGANTRLWRTKVESEQLYSFAVEKATSVTIRYEGILEGAYIETAGKKYALSQDEHHQGKSNSTNLLIFDASISEFSFFTGAISGEIQIIVIDAERTKRVSGVPRLNEQYAKCGEPAMVDQSIWREGLPEPSYNRSFTVTENIIIHHSATSNEVSDYTNVVRNIYLYHTQGNGWSDIGYNYLIAPDGTIFKGRDPGNGDQDAVIGAHFCGRNSTTMGVCLMGTYTNISPSDEMLESLSLLLSWKADKGGLNPFATNSHPLNTALPVIAGHRDGCSTECPGQATYGRLVEVRNTTADAIEACSEKETAMFSIYPNPASSFFKVELVGGDDHRFELYDMRGQFFKIEPQQMHDEIATFSTGHLISGVYILHYQSADELIKRRLIVSN</sequence>
<dbReference type="Pfam" id="PF01510">
    <property type="entry name" value="Amidase_2"/>
    <property type="match status" value="1"/>
</dbReference>
<comment type="caution">
    <text evidence="5">The sequence shown here is derived from an EMBL/GenBank/DDBJ whole genome shotgun (WGS) entry which is preliminary data.</text>
</comment>
<dbReference type="GO" id="GO:0009253">
    <property type="term" value="P:peptidoglycan catabolic process"/>
    <property type="evidence" value="ECO:0007669"/>
    <property type="project" value="InterPro"/>
</dbReference>
<evidence type="ECO:0000313" key="6">
    <source>
        <dbReference type="Proteomes" id="UP000614216"/>
    </source>
</evidence>
<dbReference type="Proteomes" id="UP000614216">
    <property type="component" value="Unassembled WGS sequence"/>
</dbReference>
<protein>
    <submittedName>
        <fullName evidence="5">N-acetylmuramoyl-L-alanine amidase</fullName>
    </submittedName>
</protein>
<proteinExistence type="inferred from homology"/>
<dbReference type="PANTHER" id="PTHR11022">
    <property type="entry name" value="PEPTIDOGLYCAN RECOGNITION PROTEIN"/>
    <property type="match status" value="1"/>
</dbReference>
<dbReference type="NCBIfam" id="TIGR04183">
    <property type="entry name" value="Por_Secre_tail"/>
    <property type="match status" value="1"/>
</dbReference>